<name>A0ABP6YDY7_9ACTN</name>
<reference evidence="2" key="1">
    <citation type="journal article" date="2019" name="Int. J. Syst. Evol. Microbiol.">
        <title>The Global Catalogue of Microorganisms (GCM) 10K type strain sequencing project: providing services to taxonomists for standard genome sequencing and annotation.</title>
        <authorList>
            <consortium name="The Broad Institute Genomics Platform"/>
            <consortium name="The Broad Institute Genome Sequencing Center for Infectious Disease"/>
            <person name="Wu L."/>
            <person name="Ma J."/>
        </authorList>
    </citation>
    <scope>NUCLEOTIDE SEQUENCE [LARGE SCALE GENOMIC DNA]</scope>
    <source>
        <strain evidence="2">JCM 16928</strain>
    </source>
</reference>
<keyword evidence="2" id="KW-1185">Reference proteome</keyword>
<dbReference type="EMBL" id="BAABAA010000009">
    <property type="protein sequence ID" value="GAA3581789.1"/>
    <property type="molecule type" value="Genomic_DNA"/>
</dbReference>
<accession>A0ABP6YDY7</accession>
<proteinExistence type="predicted"/>
<dbReference type="Proteomes" id="UP001501222">
    <property type="component" value="Unassembled WGS sequence"/>
</dbReference>
<evidence type="ECO:0000313" key="2">
    <source>
        <dbReference type="Proteomes" id="UP001501222"/>
    </source>
</evidence>
<evidence type="ECO:0000313" key="1">
    <source>
        <dbReference type="EMBL" id="GAA3581789.1"/>
    </source>
</evidence>
<gene>
    <name evidence="1" type="ORF">GCM10022235_60210</name>
</gene>
<comment type="caution">
    <text evidence="1">The sequence shown here is derived from an EMBL/GenBank/DDBJ whole genome shotgun (WGS) entry which is preliminary data.</text>
</comment>
<protein>
    <submittedName>
        <fullName evidence="1">Uncharacterized protein</fullName>
    </submittedName>
</protein>
<sequence length="63" mass="6786">MSNDRSYPASTGRTLRSHGPCTLFAVLLLNARMLVTVSQTGENANLIRLTSSVLSLRVITPAL</sequence>
<organism evidence="1 2">
    <name type="scientific">Kribbella ginsengisoli</name>
    <dbReference type="NCBI Taxonomy" id="363865"/>
    <lineage>
        <taxon>Bacteria</taxon>
        <taxon>Bacillati</taxon>
        <taxon>Actinomycetota</taxon>
        <taxon>Actinomycetes</taxon>
        <taxon>Propionibacteriales</taxon>
        <taxon>Kribbellaceae</taxon>
        <taxon>Kribbella</taxon>
    </lineage>
</organism>